<keyword evidence="1" id="KW-0732">Signal</keyword>
<dbReference type="EMBL" id="JXDG01000057">
    <property type="protein sequence ID" value="KIH81949.1"/>
    <property type="molecule type" value="Genomic_DNA"/>
</dbReference>
<reference evidence="4 5" key="1">
    <citation type="submission" date="2015-01" db="EMBL/GenBank/DDBJ databases">
        <title>Complete genome of Pseudomonas batumici UCM B-321 producer of the batumin antibiotic with strong antistaphilococcal and potential anticancer activity.</title>
        <authorList>
            <person name="Klochko V.V."/>
            <person name="Zelena L.B."/>
            <person name="Elena K.A."/>
            <person name="Reva O.N."/>
        </authorList>
    </citation>
    <scope>NUCLEOTIDE SEQUENCE [LARGE SCALE GENOMIC DNA]</scope>
    <source>
        <strain evidence="4 5">UCM B-321</strain>
    </source>
</reference>
<dbReference type="AlphaFoldDB" id="A0A0C2E7S5"/>
<name>A0A0C2E7S5_9PSED</name>
<dbReference type="GO" id="GO:0019867">
    <property type="term" value="C:outer membrane"/>
    <property type="evidence" value="ECO:0007669"/>
    <property type="project" value="InterPro"/>
</dbReference>
<dbReference type="InterPro" id="IPR006315">
    <property type="entry name" value="OM_autotransptr_brl_dom"/>
</dbReference>
<feature type="domain" description="Autotransporter" evidence="3">
    <location>
        <begin position="446"/>
        <end position="724"/>
    </location>
</feature>
<dbReference type="PATRIC" id="fig|226910.6.peg.4247"/>
<gene>
    <name evidence="4" type="ORF">UCMB321_4254</name>
</gene>
<dbReference type="SMART" id="SM00869">
    <property type="entry name" value="Autotransporter"/>
    <property type="match status" value="1"/>
</dbReference>
<dbReference type="PROSITE" id="PS51208">
    <property type="entry name" value="AUTOTRANSPORTER"/>
    <property type="match status" value="1"/>
</dbReference>
<accession>A0A0C2E7S5</accession>
<keyword evidence="5" id="KW-1185">Reference proteome</keyword>
<protein>
    <recommendedName>
        <fullName evidence="3">Autotransporter domain-containing protein</fullName>
    </recommendedName>
</protein>
<comment type="caution">
    <text evidence="4">The sequence shown here is derived from an EMBL/GenBank/DDBJ whole genome shotgun (WGS) entry which is preliminary data.</text>
</comment>
<feature type="compositionally biased region" description="Low complexity" evidence="2">
    <location>
        <begin position="315"/>
        <end position="355"/>
    </location>
</feature>
<dbReference type="InterPro" id="IPR036709">
    <property type="entry name" value="Autotransporte_beta_dom_sf"/>
</dbReference>
<evidence type="ECO:0000256" key="1">
    <source>
        <dbReference type="ARBA" id="ARBA00022729"/>
    </source>
</evidence>
<evidence type="ECO:0000313" key="5">
    <source>
        <dbReference type="Proteomes" id="UP000031535"/>
    </source>
</evidence>
<sequence>MGIVATGNSTIYNAGTISGGLANGGAGARADAIELSGGSNKLTLAAGSVINGNVVSTSGGSDVLALGGNSNTGATTFDLGSAGAQGSAVQYQGFGSFEKDGSNTWTLTGTDAYGKNWSVNAGTLALDNGASLLGSVSVASGATLNTGSASIASGVNNAGTLVVGSTASPYATLSVGSAFSQSSNGILRVSALSSSQYSKLNVAGNVHLDGTLDVDVKSANTLAAGNRLANVISATGTVTGQFTHVTDNSLLFDFTPTYNSNSVDLKLIAAASNSGGSTPASNSGGSTPASNSGGSTPASNSGGSTPASNSGGSTPASNSGGSTPASNSGSSTPASSSGGSTPASNSAGSNPAPNTFQGSVQALGNTAGQGAAVALDQIIGSNPNGQLASHFVALSTQGEVSQAVTATLPLMTGGSTAAAKTALSSINGVIQARSESVRSGLSSGESALTDQHLWIKPFGSWADQDRSDGVAGFSSSVGGMVFGLDASLNDRWILGTAFIYAKADTHNNGDTARQQLTTDVYQLVGYGTYHLDDTTDLNFQFDGGQNHNDGKRDLDFAGLQAKSNYDSWTAHAGVSLDRTFSLTPATRFTPSVRADYTWIKDEAYNEKGADALDLQVKSRSTDQFILGVDGKLAHDFTQQLTLSGKLGVGYDFLASRNSLTSSFAGAPGTVFTTYAGSPQRWLARGGTELNYKVNGQLQLAVRYDVEERSHYVNQTASAEARWAF</sequence>
<organism evidence="4 5">
    <name type="scientific">Pseudomonas batumici</name>
    <dbReference type="NCBI Taxonomy" id="226910"/>
    <lineage>
        <taxon>Bacteria</taxon>
        <taxon>Pseudomonadati</taxon>
        <taxon>Pseudomonadota</taxon>
        <taxon>Gammaproteobacteria</taxon>
        <taxon>Pseudomonadales</taxon>
        <taxon>Pseudomonadaceae</taxon>
        <taxon>Pseudomonas</taxon>
    </lineage>
</organism>
<evidence type="ECO:0000313" key="4">
    <source>
        <dbReference type="EMBL" id="KIH81949.1"/>
    </source>
</evidence>
<dbReference type="InterPro" id="IPR005546">
    <property type="entry name" value="Autotransporte_beta"/>
</dbReference>
<evidence type="ECO:0000256" key="2">
    <source>
        <dbReference type="SAM" id="MobiDB-lite"/>
    </source>
</evidence>
<dbReference type="NCBIfam" id="TIGR01414">
    <property type="entry name" value="autotrans_barl"/>
    <property type="match status" value="1"/>
</dbReference>
<dbReference type="SUPFAM" id="SSF51126">
    <property type="entry name" value="Pectin lyase-like"/>
    <property type="match status" value="1"/>
</dbReference>
<dbReference type="STRING" id="226910.UCMB321_4254"/>
<dbReference type="SUPFAM" id="SSF103515">
    <property type="entry name" value="Autotransporter"/>
    <property type="match status" value="1"/>
</dbReference>
<dbReference type="InterPro" id="IPR013425">
    <property type="entry name" value="Autotrns_rpt"/>
</dbReference>
<dbReference type="Gene3D" id="2.40.128.130">
    <property type="entry name" value="Autotransporter beta-domain"/>
    <property type="match status" value="1"/>
</dbReference>
<dbReference type="InterPro" id="IPR011050">
    <property type="entry name" value="Pectin_lyase_fold/virulence"/>
</dbReference>
<proteinExistence type="predicted"/>
<dbReference type="Proteomes" id="UP000031535">
    <property type="component" value="Unassembled WGS sequence"/>
</dbReference>
<dbReference type="Pfam" id="PF03797">
    <property type="entry name" value="Autotransporter"/>
    <property type="match status" value="1"/>
</dbReference>
<feature type="compositionally biased region" description="Polar residues" evidence="2">
    <location>
        <begin position="273"/>
        <end position="314"/>
    </location>
</feature>
<evidence type="ECO:0000259" key="3">
    <source>
        <dbReference type="PROSITE" id="PS51208"/>
    </source>
</evidence>
<dbReference type="NCBIfam" id="TIGR02601">
    <property type="entry name" value="autotrns_rpt"/>
    <property type="match status" value="1"/>
</dbReference>
<feature type="region of interest" description="Disordered" evidence="2">
    <location>
        <begin position="273"/>
        <end position="361"/>
    </location>
</feature>